<comment type="pathway">
    <text evidence="2 8">Bacterial outer membrane biogenesis; LPS core biosynthesis.</text>
</comment>
<dbReference type="RefSeq" id="WP_132950970.1">
    <property type="nucleotide sequence ID" value="NZ_SLXU01000004.1"/>
</dbReference>
<proteinExistence type="inferred from homology"/>
<dbReference type="EMBL" id="SLXU01000004">
    <property type="protein sequence ID" value="TCP61626.1"/>
    <property type="molecule type" value="Genomic_DNA"/>
</dbReference>
<dbReference type="GO" id="GO:0043842">
    <property type="term" value="F:Kdo transferase activity"/>
    <property type="evidence" value="ECO:0007669"/>
    <property type="project" value="UniProtKB-EC"/>
</dbReference>
<evidence type="ECO:0000313" key="10">
    <source>
        <dbReference type="EMBL" id="TCP61626.1"/>
    </source>
</evidence>
<feature type="domain" description="3-deoxy-D-manno-octulosonic-acid transferase N-terminal" evidence="9">
    <location>
        <begin position="8"/>
        <end position="168"/>
    </location>
</feature>
<evidence type="ECO:0000259" key="9">
    <source>
        <dbReference type="Pfam" id="PF04413"/>
    </source>
</evidence>
<accession>A0A4V2SWB3</accession>
<evidence type="ECO:0000256" key="8">
    <source>
        <dbReference type="RuleBase" id="RU365103"/>
    </source>
</evidence>
<dbReference type="InterPro" id="IPR007507">
    <property type="entry name" value="Glycos_transf_N"/>
</dbReference>
<dbReference type="Proteomes" id="UP000295050">
    <property type="component" value="Unassembled WGS sequence"/>
</dbReference>
<reference evidence="10 11" key="1">
    <citation type="submission" date="2019-03" db="EMBL/GenBank/DDBJ databases">
        <title>Genomic Encyclopedia of Type Strains, Phase IV (KMG-IV): sequencing the most valuable type-strain genomes for metagenomic binning, comparative biology and taxonomic classification.</title>
        <authorList>
            <person name="Goeker M."/>
        </authorList>
    </citation>
    <scope>NUCLEOTIDE SEQUENCE [LARGE SCALE GENOMIC DNA]</scope>
    <source>
        <strain evidence="10 11">DSM 24766</strain>
    </source>
</reference>
<keyword evidence="8" id="KW-0472">Membrane</keyword>
<dbReference type="EC" id="2.4.99.12" evidence="3 8"/>
<sequence length="386" mass="41491">METYPGPRPEGPLLWVHAPAPEDRAAIAELLRHLTETRPDLGVLLTEAGEAPDWAGALNLPVLLRDSAPPERMRAAQGFCARWAPDLALFFPPTLPAAAATEAHARGTTLFLIASDLPESWRSRWRIGTGLIRRLLRRFDRLYAQSRETAVQLRAIGLPRWQIAPCGPLSEGSAAPPYPEAEREALAAGLVGRPVWLATETRPAEEPVVVAAHASVIRHTHRLLLILAPDEPARGPALADRLRNEGWAVALRSANEEPEPETQIYIADTEGELGLWLRLAPVCFIGGTLGADAGADPYAAAALGSAILHGPATGGHPVHYRRLANAQAARQVRDAASMAEALGDLIAPARAALFARAAWEVSTEGTSATDRVARRMLDALEMAEVD</sequence>
<comment type="catalytic activity">
    <reaction evidence="7 8">
        <text>lipid IVA (E. coli) + CMP-3-deoxy-beta-D-manno-octulosonate = alpha-Kdo-(2-&gt;6)-lipid IVA (E. coli) + CMP + H(+)</text>
        <dbReference type="Rhea" id="RHEA:28066"/>
        <dbReference type="ChEBI" id="CHEBI:15378"/>
        <dbReference type="ChEBI" id="CHEBI:58603"/>
        <dbReference type="ChEBI" id="CHEBI:60364"/>
        <dbReference type="ChEBI" id="CHEBI:60377"/>
        <dbReference type="ChEBI" id="CHEBI:85987"/>
        <dbReference type="EC" id="2.4.99.12"/>
    </reaction>
</comment>
<dbReference type="Gene3D" id="3.40.50.11720">
    <property type="entry name" value="3-Deoxy-D-manno-octulosonic-acid transferase, N-terminal domain"/>
    <property type="match status" value="1"/>
</dbReference>
<dbReference type="Gene3D" id="3.40.50.2000">
    <property type="entry name" value="Glycogen Phosphorylase B"/>
    <property type="match status" value="1"/>
</dbReference>
<protein>
    <recommendedName>
        <fullName evidence="4 8">3-deoxy-D-manno-octulosonic acid transferase</fullName>
        <shortName evidence="8">Kdo transferase</shortName>
        <ecNumber evidence="3 8">2.4.99.12</ecNumber>
    </recommendedName>
    <alternativeName>
        <fullName evidence="6 8">Lipid IV(A) 3-deoxy-D-manno-octulosonic acid transferase</fullName>
    </alternativeName>
</protein>
<dbReference type="InterPro" id="IPR039901">
    <property type="entry name" value="Kdotransferase"/>
</dbReference>
<dbReference type="PANTHER" id="PTHR42755">
    <property type="entry name" value="3-DEOXY-MANNO-OCTULOSONATE CYTIDYLYLTRANSFERASE"/>
    <property type="match status" value="1"/>
</dbReference>
<dbReference type="UniPathway" id="UPA00958"/>
<comment type="similarity">
    <text evidence="8">Belongs to the glycosyltransferase group 1 family.</text>
</comment>
<dbReference type="AlphaFoldDB" id="A0A4V2SWB3"/>
<comment type="subcellular location">
    <subcellularLocation>
        <location evidence="8">Cell membrane</location>
    </subcellularLocation>
</comment>
<comment type="function">
    <text evidence="1 8">Involved in lipopolysaccharide (LPS) biosynthesis. Catalyzes the transfer of 3-deoxy-D-manno-octulosonate (Kdo) residue(s) from CMP-Kdo to lipid IV(A), the tetraacyldisaccharide-1,4'-bisphosphate precursor of lipid A.</text>
</comment>
<evidence type="ECO:0000256" key="6">
    <source>
        <dbReference type="ARBA" id="ARBA00031445"/>
    </source>
</evidence>
<evidence type="ECO:0000256" key="3">
    <source>
        <dbReference type="ARBA" id="ARBA00012621"/>
    </source>
</evidence>
<evidence type="ECO:0000256" key="7">
    <source>
        <dbReference type="ARBA" id="ARBA00049183"/>
    </source>
</evidence>
<dbReference type="GO" id="GO:0005886">
    <property type="term" value="C:plasma membrane"/>
    <property type="evidence" value="ECO:0007669"/>
    <property type="project" value="UniProtKB-SubCell"/>
</dbReference>
<keyword evidence="11" id="KW-1185">Reference proteome</keyword>
<comment type="caution">
    <text evidence="10">The sequence shown here is derived from an EMBL/GenBank/DDBJ whole genome shotgun (WGS) entry which is preliminary data.</text>
</comment>
<evidence type="ECO:0000256" key="2">
    <source>
        <dbReference type="ARBA" id="ARBA00004713"/>
    </source>
</evidence>
<dbReference type="GO" id="GO:0009244">
    <property type="term" value="P:lipopolysaccharide core region biosynthetic process"/>
    <property type="evidence" value="ECO:0007669"/>
    <property type="project" value="UniProtKB-UniRule"/>
</dbReference>
<name>A0A4V2SWB3_9RHOB</name>
<dbReference type="GO" id="GO:0009245">
    <property type="term" value="P:lipid A biosynthetic process"/>
    <property type="evidence" value="ECO:0007669"/>
    <property type="project" value="TreeGrafter"/>
</dbReference>
<evidence type="ECO:0000256" key="5">
    <source>
        <dbReference type="ARBA" id="ARBA00022679"/>
    </source>
</evidence>
<gene>
    <name evidence="10" type="ORF">EV663_10477</name>
</gene>
<evidence type="ECO:0000256" key="1">
    <source>
        <dbReference type="ARBA" id="ARBA00003394"/>
    </source>
</evidence>
<dbReference type="PANTHER" id="PTHR42755:SF1">
    <property type="entry name" value="3-DEOXY-D-MANNO-OCTULOSONIC ACID TRANSFERASE, MITOCHONDRIAL-RELATED"/>
    <property type="match status" value="1"/>
</dbReference>
<dbReference type="SUPFAM" id="SSF53756">
    <property type="entry name" value="UDP-Glycosyltransferase/glycogen phosphorylase"/>
    <property type="match status" value="1"/>
</dbReference>
<keyword evidence="8" id="KW-1003">Cell membrane</keyword>
<organism evidence="10 11">
    <name type="scientific">Rhodovulum bhavnagarense</name>
    <dbReference type="NCBI Taxonomy" id="992286"/>
    <lineage>
        <taxon>Bacteria</taxon>
        <taxon>Pseudomonadati</taxon>
        <taxon>Pseudomonadota</taxon>
        <taxon>Alphaproteobacteria</taxon>
        <taxon>Rhodobacterales</taxon>
        <taxon>Paracoccaceae</taxon>
        <taxon>Rhodovulum</taxon>
    </lineage>
</organism>
<dbReference type="InterPro" id="IPR038107">
    <property type="entry name" value="Glycos_transf_N_sf"/>
</dbReference>
<dbReference type="Pfam" id="PF04413">
    <property type="entry name" value="Glycos_transf_N"/>
    <property type="match status" value="1"/>
</dbReference>
<dbReference type="OrthoDB" id="9789797at2"/>
<keyword evidence="5 8" id="KW-0808">Transferase</keyword>
<evidence type="ECO:0000313" key="11">
    <source>
        <dbReference type="Proteomes" id="UP000295050"/>
    </source>
</evidence>
<evidence type="ECO:0000256" key="4">
    <source>
        <dbReference type="ARBA" id="ARBA00019077"/>
    </source>
</evidence>
<keyword evidence="8" id="KW-0448">Lipopolysaccharide biosynthesis</keyword>